<protein>
    <recommendedName>
        <fullName evidence="3">histidine kinase</fullName>
        <ecNumber evidence="3">2.7.13.3</ecNumber>
    </recommendedName>
</protein>
<dbReference type="SUPFAM" id="SSF55874">
    <property type="entry name" value="ATPase domain of HSP90 chaperone/DNA topoisomerase II/histidine kinase"/>
    <property type="match status" value="1"/>
</dbReference>
<keyword evidence="7" id="KW-0902">Two-component regulatory system</keyword>
<dbReference type="GO" id="GO:0004721">
    <property type="term" value="F:phosphoprotein phosphatase activity"/>
    <property type="evidence" value="ECO:0007669"/>
    <property type="project" value="TreeGrafter"/>
</dbReference>
<dbReference type="Pfam" id="PF00512">
    <property type="entry name" value="HisKA"/>
    <property type="match status" value="1"/>
</dbReference>
<evidence type="ECO:0000256" key="3">
    <source>
        <dbReference type="ARBA" id="ARBA00012438"/>
    </source>
</evidence>
<dbReference type="InterPro" id="IPR005467">
    <property type="entry name" value="His_kinase_dom"/>
</dbReference>
<dbReference type="Gene3D" id="3.30.565.10">
    <property type="entry name" value="Histidine kinase-like ATPase, C-terminal domain"/>
    <property type="match status" value="1"/>
</dbReference>
<evidence type="ECO:0000259" key="8">
    <source>
        <dbReference type="PROSITE" id="PS50109"/>
    </source>
</evidence>
<dbReference type="Pfam" id="PF02518">
    <property type="entry name" value="HATPase_c"/>
    <property type="match status" value="1"/>
</dbReference>
<evidence type="ECO:0000256" key="5">
    <source>
        <dbReference type="ARBA" id="ARBA00022679"/>
    </source>
</evidence>
<accession>A0A7Y0L2P3</accession>
<dbReference type="Pfam" id="PF08448">
    <property type="entry name" value="PAS_4"/>
    <property type="match status" value="1"/>
</dbReference>
<dbReference type="EC" id="2.7.13.3" evidence="3"/>
<keyword evidence="6" id="KW-0418">Kinase</keyword>
<dbReference type="InterPro" id="IPR029016">
    <property type="entry name" value="GAF-like_dom_sf"/>
</dbReference>
<keyword evidence="10" id="KW-1185">Reference proteome</keyword>
<comment type="subcellular location">
    <subcellularLocation>
        <location evidence="2">Membrane</location>
    </subcellularLocation>
</comment>
<dbReference type="SUPFAM" id="SSF55785">
    <property type="entry name" value="PYP-like sensor domain (PAS domain)"/>
    <property type="match status" value="1"/>
</dbReference>
<dbReference type="Gene3D" id="3.30.450.20">
    <property type="entry name" value="PAS domain"/>
    <property type="match status" value="1"/>
</dbReference>
<dbReference type="GO" id="GO:0005886">
    <property type="term" value="C:plasma membrane"/>
    <property type="evidence" value="ECO:0007669"/>
    <property type="project" value="TreeGrafter"/>
</dbReference>
<dbReference type="PRINTS" id="PR00344">
    <property type="entry name" value="BCTRLSENSOR"/>
</dbReference>
<dbReference type="GO" id="GO:0000155">
    <property type="term" value="F:phosphorelay sensor kinase activity"/>
    <property type="evidence" value="ECO:0007669"/>
    <property type="project" value="InterPro"/>
</dbReference>
<evidence type="ECO:0000313" key="10">
    <source>
        <dbReference type="Proteomes" id="UP000533476"/>
    </source>
</evidence>
<dbReference type="InterPro" id="IPR013656">
    <property type="entry name" value="PAS_4"/>
</dbReference>
<dbReference type="InterPro" id="IPR003018">
    <property type="entry name" value="GAF"/>
</dbReference>
<dbReference type="Proteomes" id="UP000533476">
    <property type="component" value="Unassembled WGS sequence"/>
</dbReference>
<dbReference type="Pfam" id="PF13185">
    <property type="entry name" value="GAF_2"/>
    <property type="match status" value="1"/>
</dbReference>
<dbReference type="CDD" id="cd00082">
    <property type="entry name" value="HisKA"/>
    <property type="match status" value="1"/>
</dbReference>
<dbReference type="GO" id="GO:0016036">
    <property type="term" value="P:cellular response to phosphate starvation"/>
    <property type="evidence" value="ECO:0007669"/>
    <property type="project" value="TreeGrafter"/>
</dbReference>
<dbReference type="PANTHER" id="PTHR45453">
    <property type="entry name" value="PHOSPHATE REGULON SENSOR PROTEIN PHOR"/>
    <property type="match status" value="1"/>
</dbReference>
<dbReference type="InterPro" id="IPR003661">
    <property type="entry name" value="HisK_dim/P_dom"/>
</dbReference>
<comment type="catalytic activity">
    <reaction evidence="1">
        <text>ATP + protein L-histidine = ADP + protein N-phospho-L-histidine.</text>
        <dbReference type="EC" id="2.7.13.3"/>
    </reaction>
</comment>
<dbReference type="InterPro" id="IPR035965">
    <property type="entry name" value="PAS-like_dom_sf"/>
</dbReference>
<sequence>MDERTKRFELLSDLYHFLHNAPAGEDRSRATLQWILNYSHIGPEKLFLAGLEHDVFVPLAEAGGSAKHREPFRGRVIPHIEVVRQTRQPVLFRDLMEDGDASLREWAMQEDIHTFWVFPVIGRGMVMGSLGVAYPEVRTLEDLELQYWTRVSETLAIFIALIYRRHERQLEQERFSTALEMSQAGVLGFRADGEVAFHNQRFLEMFYLRSEDVHGHYRDVLDRISNQIVDPRAVVRDIQQALEQAKAVRSFEIVSDLKGVIPRKIRMRVRPLGRGDRIDGWVALFDDYTQEHSVKTQQQAFLSLVAHEFRTPITVIAGVAEWLMAEAEGNALLTDQMRIIARETTRLMRLIRELWLSVHLDDAGWQTEASRVCVAEVVREESSSRQSNVPLKPITYQGPSHAYVQGSREVIMTIVSVLLSNAVRFSPPDAPIDVTVTPTEDGVRVEVADRGPGVDPAVVDDLFVRMPDPRKRSAVGGIGIGLWLTRQLLDRLGGDVQYQPRLGGGAVFTVWFPSRPRLASSS</sequence>
<dbReference type="AlphaFoldDB" id="A0A7Y0L2P3"/>
<dbReference type="InterPro" id="IPR050351">
    <property type="entry name" value="BphY/WalK/GraS-like"/>
</dbReference>
<evidence type="ECO:0000256" key="6">
    <source>
        <dbReference type="ARBA" id="ARBA00022777"/>
    </source>
</evidence>
<dbReference type="InterPro" id="IPR036890">
    <property type="entry name" value="HATPase_C_sf"/>
</dbReference>
<dbReference type="PROSITE" id="PS50109">
    <property type="entry name" value="HIS_KIN"/>
    <property type="match status" value="1"/>
</dbReference>
<keyword evidence="4" id="KW-0597">Phosphoprotein</keyword>
<evidence type="ECO:0000256" key="4">
    <source>
        <dbReference type="ARBA" id="ARBA00022553"/>
    </source>
</evidence>
<gene>
    <name evidence="9" type="ORF">HIJ39_06970</name>
</gene>
<organism evidence="9 10">
    <name type="scientific">Sulfobacillus harzensis</name>
    <dbReference type="NCBI Taxonomy" id="2729629"/>
    <lineage>
        <taxon>Bacteria</taxon>
        <taxon>Bacillati</taxon>
        <taxon>Bacillota</taxon>
        <taxon>Clostridia</taxon>
        <taxon>Eubacteriales</taxon>
        <taxon>Clostridiales Family XVII. Incertae Sedis</taxon>
        <taxon>Sulfobacillus</taxon>
    </lineage>
</organism>
<dbReference type="EMBL" id="JABBVZ010000016">
    <property type="protein sequence ID" value="NMP22090.1"/>
    <property type="molecule type" value="Genomic_DNA"/>
</dbReference>
<evidence type="ECO:0000256" key="1">
    <source>
        <dbReference type="ARBA" id="ARBA00000085"/>
    </source>
</evidence>
<dbReference type="SMART" id="SM00388">
    <property type="entry name" value="HisKA"/>
    <property type="match status" value="1"/>
</dbReference>
<dbReference type="RefSeq" id="WP_169098082.1">
    <property type="nucleotide sequence ID" value="NZ_JABBVZ010000016.1"/>
</dbReference>
<dbReference type="SMART" id="SM00387">
    <property type="entry name" value="HATPase_c"/>
    <property type="match status" value="1"/>
</dbReference>
<dbReference type="InterPro" id="IPR004358">
    <property type="entry name" value="Sig_transdc_His_kin-like_C"/>
</dbReference>
<dbReference type="SUPFAM" id="SSF47384">
    <property type="entry name" value="Homodimeric domain of signal transducing histidine kinase"/>
    <property type="match status" value="1"/>
</dbReference>
<keyword evidence="5" id="KW-0808">Transferase</keyword>
<evidence type="ECO:0000256" key="7">
    <source>
        <dbReference type="ARBA" id="ARBA00023012"/>
    </source>
</evidence>
<dbReference type="Gene3D" id="1.10.287.130">
    <property type="match status" value="1"/>
</dbReference>
<reference evidence="9 10" key="1">
    <citation type="submission" date="2020-04" db="EMBL/GenBank/DDBJ databases">
        <authorList>
            <person name="Zhang R."/>
            <person name="Schippers A."/>
        </authorList>
    </citation>
    <scope>NUCLEOTIDE SEQUENCE [LARGE SCALE GENOMIC DNA]</scope>
    <source>
        <strain evidence="9 10">DSM 109850</strain>
    </source>
</reference>
<dbReference type="SUPFAM" id="SSF55781">
    <property type="entry name" value="GAF domain-like"/>
    <property type="match status" value="1"/>
</dbReference>
<name>A0A7Y0L2P3_9FIRM</name>
<dbReference type="Gene3D" id="3.30.450.40">
    <property type="match status" value="1"/>
</dbReference>
<dbReference type="InterPro" id="IPR036097">
    <property type="entry name" value="HisK_dim/P_sf"/>
</dbReference>
<evidence type="ECO:0000256" key="2">
    <source>
        <dbReference type="ARBA" id="ARBA00004370"/>
    </source>
</evidence>
<dbReference type="PANTHER" id="PTHR45453:SF1">
    <property type="entry name" value="PHOSPHATE REGULON SENSOR PROTEIN PHOR"/>
    <property type="match status" value="1"/>
</dbReference>
<evidence type="ECO:0000313" key="9">
    <source>
        <dbReference type="EMBL" id="NMP22090.1"/>
    </source>
</evidence>
<comment type="caution">
    <text evidence="9">The sequence shown here is derived from an EMBL/GenBank/DDBJ whole genome shotgun (WGS) entry which is preliminary data.</text>
</comment>
<feature type="domain" description="Histidine kinase" evidence="8">
    <location>
        <begin position="304"/>
        <end position="516"/>
    </location>
</feature>
<proteinExistence type="predicted"/>
<dbReference type="InterPro" id="IPR003594">
    <property type="entry name" value="HATPase_dom"/>
</dbReference>